<dbReference type="SUPFAM" id="SSF47413">
    <property type="entry name" value="lambda repressor-like DNA-binding domains"/>
    <property type="match status" value="1"/>
</dbReference>
<evidence type="ECO:0000313" key="3">
    <source>
        <dbReference type="EMBL" id="ACV64692.1"/>
    </source>
</evidence>
<keyword evidence="1" id="KW-0238">DNA-binding</keyword>
<dbReference type="GO" id="GO:0005829">
    <property type="term" value="C:cytosol"/>
    <property type="evidence" value="ECO:0007669"/>
    <property type="project" value="TreeGrafter"/>
</dbReference>
<dbReference type="GO" id="GO:0003677">
    <property type="term" value="F:DNA binding"/>
    <property type="evidence" value="ECO:0007669"/>
    <property type="project" value="UniProtKB-KW"/>
</dbReference>
<dbReference type="RefSeq" id="WP_015759367.1">
    <property type="nucleotide sequence ID" value="NC_013216.1"/>
</dbReference>
<evidence type="ECO:0000256" key="1">
    <source>
        <dbReference type="ARBA" id="ARBA00023125"/>
    </source>
</evidence>
<dbReference type="Gene3D" id="1.10.260.40">
    <property type="entry name" value="lambda repressor-like DNA-binding domains"/>
    <property type="match status" value="1"/>
</dbReference>
<dbReference type="eggNOG" id="COG1396">
    <property type="taxonomic scope" value="Bacteria"/>
</dbReference>
<dbReference type="Pfam" id="PF01381">
    <property type="entry name" value="HTH_3"/>
    <property type="match status" value="1"/>
</dbReference>
<evidence type="ECO:0000259" key="2">
    <source>
        <dbReference type="PROSITE" id="PS50943"/>
    </source>
</evidence>
<evidence type="ECO:0000313" key="4">
    <source>
        <dbReference type="Proteomes" id="UP000002217"/>
    </source>
</evidence>
<dbReference type="OrthoDB" id="407979at2"/>
<dbReference type="AlphaFoldDB" id="C8VY63"/>
<dbReference type="Proteomes" id="UP000002217">
    <property type="component" value="Chromosome"/>
</dbReference>
<dbReference type="CDD" id="cd00093">
    <property type="entry name" value="HTH_XRE"/>
    <property type="match status" value="1"/>
</dbReference>
<dbReference type="PANTHER" id="PTHR46797">
    <property type="entry name" value="HTH-TYPE TRANSCRIPTIONAL REGULATOR"/>
    <property type="match status" value="1"/>
</dbReference>
<dbReference type="GO" id="GO:0003700">
    <property type="term" value="F:DNA-binding transcription factor activity"/>
    <property type="evidence" value="ECO:0007669"/>
    <property type="project" value="TreeGrafter"/>
</dbReference>
<dbReference type="InterPro" id="IPR001387">
    <property type="entry name" value="Cro/C1-type_HTH"/>
</dbReference>
<gene>
    <name evidence="3" type="ordered locus">Dtox_4003</name>
</gene>
<name>C8VY63_DESAS</name>
<reference evidence="3 4" key="1">
    <citation type="journal article" date="2009" name="Stand. Genomic Sci.">
        <title>Complete genome sequence of Desulfotomaculum acetoxidans type strain (5575).</title>
        <authorList>
            <person name="Spring S."/>
            <person name="Lapidus A."/>
            <person name="Schroder M."/>
            <person name="Gleim D."/>
            <person name="Sims D."/>
            <person name="Meincke L."/>
            <person name="Glavina Del Rio T."/>
            <person name="Tice H."/>
            <person name="Copeland A."/>
            <person name="Cheng J.F."/>
            <person name="Lucas S."/>
            <person name="Chen F."/>
            <person name="Nolan M."/>
            <person name="Bruce D."/>
            <person name="Goodwin L."/>
            <person name="Pitluck S."/>
            <person name="Ivanova N."/>
            <person name="Mavromatis K."/>
            <person name="Mikhailova N."/>
            <person name="Pati A."/>
            <person name="Chen A."/>
            <person name="Palaniappan K."/>
            <person name="Land M."/>
            <person name="Hauser L."/>
            <person name="Chang Y.J."/>
            <person name="Jeffries C.D."/>
            <person name="Chain P."/>
            <person name="Saunders E."/>
            <person name="Brettin T."/>
            <person name="Detter J.C."/>
            <person name="Goker M."/>
            <person name="Bristow J."/>
            <person name="Eisen J.A."/>
            <person name="Markowitz V."/>
            <person name="Hugenholtz P."/>
            <person name="Kyrpides N.C."/>
            <person name="Klenk H.P."/>
            <person name="Han C."/>
        </authorList>
    </citation>
    <scope>NUCLEOTIDE SEQUENCE [LARGE SCALE GENOMIC DNA]</scope>
    <source>
        <strain evidence="4">ATCC 49208 / DSM 771 / VKM B-1644</strain>
    </source>
</reference>
<dbReference type="PANTHER" id="PTHR46797:SF1">
    <property type="entry name" value="METHYLPHOSPHONATE SYNTHASE"/>
    <property type="match status" value="1"/>
</dbReference>
<accession>C8VY63</accession>
<proteinExistence type="predicted"/>
<sequence>MFTIRKLRIKYGVTQEKLAQKVGISRIYLSELENGRKKNPSTTLLEKIAKNFDVRVSELYE</sequence>
<dbReference type="InterPro" id="IPR010982">
    <property type="entry name" value="Lambda_DNA-bd_dom_sf"/>
</dbReference>
<protein>
    <submittedName>
        <fullName evidence="3">Transcriptional regulator, XRE family</fullName>
    </submittedName>
</protein>
<dbReference type="PROSITE" id="PS50943">
    <property type="entry name" value="HTH_CROC1"/>
    <property type="match status" value="1"/>
</dbReference>
<dbReference type="SMART" id="SM00530">
    <property type="entry name" value="HTH_XRE"/>
    <property type="match status" value="1"/>
</dbReference>
<dbReference type="HOGENOM" id="CLU_066192_44_5_9"/>
<dbReference type="InterPro" id="IPR050807">
    <property type="entry name" value="TransReg_Diox_bact_type"/>
</dbReference>
<organism evidence="3 4">
    <name type="scientific">Desulfofarcimen acetoxidans (strain ATCC 49208 / DSM 771 / KCTC 5769 / VKM B-1644 / 5575)</name>
    <name type="common">Desulfotomaculum acetoxidans</name>
    <dbReference type="NCBI Taxonomy" id="485916"/>
    <lineage>
        <taxon>Bacteria</taxon>
        <taxon>Bacillati</taxon>
        <taxon>Bacillota</taxon>
        <taxon>Clostridia</taxon>
        <taxon>Eubacteriales</taxon>
        <taxon>Peptococcaceae</taxon>
        <taxon>Desulfofarcimen</taxon>
    </lineage>
</organism>
<dbReference type="STRING" id="485916.Dtox_4003"/>
<keyword evidence="4" id="KW-1185">Reference proteome</keyword>
<feature type="domain" description="HTH cro/C1-type" evidence="2">
    <location>
        <begin position="4"/>
        <end position="59"/>
    </location>
</feature>
<dbReference type="KEGG" id="dae:Dtox_4003"/>
<dbReference type="EMBL" id="CP001720">
    <property type="protein sequence ID" value="ACV64692.1"/>
    <property type="molecule type" value="Genomic_DNA"/>
</dbReference>